<dbReference type="InterPro" id="IPR025662">
    <property type="entry name" value="Sigma_54_int_dom_ATP-bd_1"/>
</dbReference>
<dbReference type="Gene3D" id="3.40.50.300">
    <property type="entry name" value="P-loop containing nucleotide triphosphate hydrolases"/>
    <property type="match status" value="1"/>
</dbReference>
<dbReference type="Pfam" id="PF00158">
    <property type="entry name" value="Sigma54_activat"/>
    <property type="match status" value="1"/>
</dbReference>
<dbReference type="PROSITE" id="PS00676">
    <property type="entry name" value="SIGMA54_INTERACT_2"/>
    <property type="match status" value="1"/>
</dbReference>
<dbReference type="GO" id="GO:0006355">
    <property type="term" value="P:regulation of DNA-templated transcription"/>
    <property type="evidence" value="ECO:0007669"/>
    <property type="project" value="InterPro"/>
</dbReference>
<dbReference type="InterPro" id="IPR002078">
    <property type="entry name" value="Sigma_54_int"/>
</dbReference>
<dbReference type="PROSITE" id="PS50045">
    <property type="entry name" value="SIGMA54_INTERACT_4"/>
    <property type="match status" value="1"/>
</dbReference>
<keyword evidence="5" id="KW-0010">Activator</keyword>
<dbReference type="EMBL" id="PYNS01000038">
    <property type="protein sequence ID" value="PSV06613.1"/>
    <property type="molecule type" value="Genomic_DNA"/>
</dbReference>
<dbReference type="GO" id="GO:0005524">
    <property type="term" value="F:ATP binding"/>
    <property type="evidence" value="ECO:0007669"/>
    <property type="project" value="UniProtKB-KW"/>
</dbReference>
<feature type="domain" description="Sigma-54 factor interaction" evidence="7">
    <location>
        <begin position="382"/>
        <end position="611"/>
    </location>
</feature>
<dbReference type="FunFam" id="3.40.50.300:FF:000006">
    <property type="entry name" value="DNA-binding transcriptional regulator NtrC"/>
    <property type="match status" value="1"/>
</dbReference>
<sequence>MLELLLSIRATLSARVNANMERFESDLMTFSKALLSINDISGVMDFLNNEDLLFINVERVNLILKQDLDSQPSLYYLDQDKQCQQFDYTESSLALHGAAMCDYCHHLDGETLYQTFPQLANHPAYEGVANYCKIPLSICNQPLGAIEYINLSMPSGSESEKQFKLFNNMISAMIEHIIEHQTASTVTEKLTTEKNNFQVLVDVTNTVISQSTKKELIGSLLRFLYQHFGMSDLSIIQLSDGHYNQHSASFIDGEMDYQCHFFTNDRMIKNAIKNNKHVFLTANDISKMQADNNSPYFPERVKSACVMPLIFRGVTVGYISFMTLLEKNYQAADVELFQQIAARVALAMHSIKTHQASIPSRPTTKFVNIADDMGDHVIFDDIISQSEVMNKVLEQVALVASCDSTVLILGESGTGKELIARAIHKLSMRSKTRMVKMNCAAIPAGLFESELFGHERGAFTGAISQRVGRFEQAHKGTLFLDEIGDMPLELQPKLLRALQENEIERVGKNELISVDVRIVVATNVNLLEMVEKKKFRNDLYYRLNVFPIEIPPLRERAEDIPLLVKHFTRELAKKMGKTITAVAAEDLDIMRAFPWPGNVRELRNFVERSVILTRGNVLNVPVQELKTSHTLCPEPTVVNDETLSITKATSVADATPLSDSNEQTEPAVNKPAKPIIDKAAVIAALKACHGVVAGPNGAANQLGLKRTTLLSRMQKMGINCQDFRESPSV</sequence>
<evidence type="ECO:0000256" key="2">
    <source>
        <dbReference type="ARBA" id="ARBA00022840"/>
    </source>
</evidence>
<name>A0A2T3KPT9_PHOLD</name>
<proteinExistence type="predicted"/>
<dbReference type="InterPro" id="IPR058031">
    <property type="entry name" value="AAA_lid_NorR"/>
</dbReference>
<accession>A0A2T3KPT9</accession>
<evidence type="ECO:0000313" key="9">
    <source>
        <dbReference type="Proteomes" id="UP000240530"/>
    </source>
</evidence>
<dbReference type="Proteomes" id="UP000240530">
    <property type="component" value="Unassembled WGS sequence"/>
</dbReference>
<protein>
    <submittedName>
        <fullName evidence="8">AAA family ATPase</fullName>
    </submittedName>
</protein>
<evidence type="ECO:0000256" key="5">
    <source>
        <dbReference type="ARBA" id="ARBA00023159"/>
    </source>
</evidence>
<evidence type="ECO:0000259" key="7">
    <source>
        <dbReference type="PROSITE" id="PS50045"/>
    </source>
</evidence>
<dbReference type="PANTHER" id="PTHR32071">
    <property type="entry name" value="TRANSCRIPTIONAL REGULATORY PROTEIN"/>
    <property type="match status" value="1"/>
</dbReference>
<keyword evidence="3" id="KW-0805">Transcription regulation</keyword>
<dbReference type="InterPro" id="IPR003018">
    <property type="entry name" value="GAF"/>
</dbReference>
<dbReference type="SMART" id="SM00382">
    <property type="entry name" value="AAA"/>
    <property type="match status" value="1"/>
</dbReference>
<dbReference type="Gene3D" id="3.30.450.40">
    <property type="match status" value="1"/>
</dbReference>
<dbReference type="InterPro" id="IPR025944">
    <property type="entry name" value="Sigma_54_int_dom_CS"/>
</dbReference>
<evidence type="ECO:0000256" key="4">
    <source>
        <dbReference type="ARBA" id="ARBA00023125"/>
    </source>
</evidence>
<organism evidence="8 9">
    <name type="scientific">Photobacterium leiognathi subsp. mandapamensis</name>
    <name type="common">Photobacterium mandapamensis</name>
    <dbReference type="NCBI Taxonomy" id="48408"/>
    <lineage>
        <taxon>Bacteria</taxon>
        <taxon>Pseudomonadati</taxon>
        <taxon>Pseudomonadota</taxon>
        <taxon>Gammaproteobacteria</taxon>
        <taxon>Vibrionales</taxon>
        <taxon>Vibrionaceae</taxon>
        <taxon>Photobacterium</taxon>
    </lineage>
</organism>
<dbReference type="SUPFAM" id="SSF55781">
    <property type="entry name" value="GAF domain-like"/>
    <property type="match status" value="1"/>
</dbReference>
<dbReference type="RefSeq" id="WP_107186207.1">
    <property type="nucleotide sequence ID" value="NZ_JAWQGC010000001.1"/>
</dbReference>
<dbReference type="PROSITE" id="PS00675">
    <property type="entry name" value="SIGMA54_INTERACT_1"/>
    <property type="match status" value="1"/>
</dbReference>
<dbReference type="Pfam" id="PF25601">
    <property type="entry name" value="AAA_lid_14"/>
    <property type="match status" value="1"/>
</dbReference>
<evidence type="ECO:0000256" key="1">
    <source>
        <dbReference type="ARBA" id="ARBA00022741"/>
    </source>
</evidence>
<dbReference type="PROSITE" id="PS00688">
    <property type="entry name" value="SIGMA54_INTERACT_3"/>
    <property type="match status" value="1"/>
</dbReference>
<dbReference type="InterPro" id="IPR003593">
    <property type="entry name" value="AAA+_ATPase"/>
</dbReference>
<dbReference type="InterPro" id="IPR027417">
    <property type="entry name" value="P-loop_NTPase"/>
</dbReference>
<dbReference type="Pfam" id="PF13185">
    <property type="entry name" value="GAF_2"/>
    <property type="match status" value="1"/>
</dbReference>
<dbReference type="Gene3D" id="1.10.8.60">
    <property type="match status" value="1"/>
</dbReference>
<reference evidence="8 9" key="1">
    <citation type="submission" date="2018-03" db="EMBL/GenBank/DDBJ databases">
        <title>Whole genome sequencing of Histamine producing bacteria.</title>
        <authorList>
            <person name="Butler K."/>
        </authorList>
    </citation>
    <scope>NUCLEOTIDE SEQUENCE [LARGE SCALE GENOMIC DNA]</scope>
    <source>
        <strain evidence="8 9">Res.4.1</strain>
    </source>
</reference>
<dbReference type="Gene3D" id="1.10.10.60">
    <property type="entry name" value="Homeodomain-like"/>
    <property type="match status" value="1"/>
</dbReference>
<dbReference type="GO" id="GO:0003677">
    <property type="term" value="F:DNA binding"/>
    <property type="evidence" value="ECO:0007669"/>
    <property type="project" value="UniProtKB-KW"/>
</dbReference>
<dbReference type="FunFam" id="1.10.8.60:FF:000014">
    <property type="entry name" value="DNA-binding transcriptional regulator NtrC"/>
    <property type="match status" value="1"/>
</dbReference>
<keyword evidence="1" id="KW-0547">Nucleotide-binding</keyword>
<evidence type="ECO:0000313" key="8">
    <source>
        <dbReference type="EMBL" id="PSV06613.1"/>
    </source>
</evidence>
<keyword evidence="2" id="KW-0067">ATP-binding</keyword>
<dbReference type="SUPFAM" id="SSF52540">
    <property type="entry name" value="P-loop containing nucleoside triphosphate hydrolases"/>
    <property type="match status" value="1"/>
</dbReference>
<dbReference type="InterPro" id="IPR029016">
    <property type="entry name" value="GAF-like_dom_sf"/>
</dbReference>
<evidence type="ECO:0000256" key="3">
    <source>
        <dbReference type="ARBA" id="ARBA00023015"/>
    </source>
</evidence>
<evidence type="ECO:0000256" key="6">
    <source>
        <dbReference type="ARBA" id="ARBA00023163"/>
    </source>
</evidence>
<gene>
    <name evidence="8" type="ORF">C0W93_20450</name>
</gene>
<dbReference type="PANTHER" id="PTHR32071:SF123">
    <property type="entry name" value="DNA-BINDING TRANSCRIPTIONAL ACTIVATOR HYFR-RELATED"/>
    <property type="match status" value="1"/>
</dbReference>
<comment type="caution">
    <text evidence="8">The sequence shown here is derived from an EMBL/GenBank/DDBJ whole genome shotgun (WGS) entry which is preliminary data.</text>
</comment>
<keyword evidence="6" id="KW-0804">Transcription</keyword>
<dbReference type="CDD" id="cd00009">
    <property type="entry name" value="AAA"/>
    <property type="match status" value="1"/>
</dbReference>
<dbReference type="InterPro" id="IPR025943">
    <property type="entry name" value="Sigma_54_int_dom_ATP-bd_2"/>
</dbReference>
<keyword evidence="4" id="KW-0238">DNA-binding</keyword>
<dbReference type="AlphaFoldDB" id="A0A2T3KPT9"/>